<dbReference type="Proteomes" id="UP000468581">
    <property type="component" value="Unassembled WGS sequence"/>
</dbReference>
<feature type="domain" description="HPt" evidence="18">
    <location>
        <begin position="723"/>
        <end position="815"/>
    </location>
</feature>
<proteinExistence type="predicted"/>
<dbReference type="InterPro" id="IPR036641">
    <property type="entry name" value="HPT_dom_sf"/>
</dbReference>
<feature type="transmembrane region" description="Helical" evidence="15">
    <location>
        <begin position="277"/>
        <end position="297"/>
    </location>
</feature>
<keyword evidence="10" id="KW-0547">Nucleotide-binding</keyword>
<evidence type="ECO:0000256" key="8">
    <source>
        <dbReference type="ARBA" id="ARBA00022692"/>
    </source>
</evidence>
<evidence type="ECO:0000259" key="16">
    <source>
        <dbReference type="PROSITE" id="PS50109"/>
    </source>
</evidence>
<evidence type="ECO:0000256" key="9">
    <source>
        <dbReference type="ARBA" id="ARBA00022777"/>
    </source>
</evidence>
<evidence type="ECO:0000259" key="18">
    <source>
        <dbReference type="PROSITE" id="PS50894"/>
    </source>
</evidence>
<dbReference type="InterPro" id="IPR003661">
    <property type="entry name" value="HisK_dim/P_dom"/>
</dbReference>
<evidence type="ECO:0000256" key="6">
    <source>
        <dbReference type="ARBA" id="ARBA00022553"/>
    </source>
</evidence>
<evidence type="ECO:0000256" key="3">
    <source>
        <dbReference type="ARBA" id="ARBA00012438"/>
    </source>
</evidence>
<dbReference type="Gene3D" id="3.30.565.10">
    <property type="entry name" value="Histidine kinase-like ATPase, C-terminal domain"/>
    <property type="match status" value="1"/>
</dbReference>
<keyword evidence="8 15" id="KW-0812">Transmembrane</keyword>
<feature type="domain" description="Response regulatory" evidence="17">
    <location>
        <begin position="574"/>
        <end position="689"/>
    </location>
</feature>
<dbReference type="SMART" id="SM00388">
    <property type="entry name" value="HisKA"/>
    <property type="match status" value="1"/>
</dbReference>
<evidence type="ECO:0000256" key="13">
    <source>
        <dbReference type="PROSITE-ProRule" id="PRU00110"/>
    </source>
</evidence>
<evidence type="ECO:0000313" key="19">
    <source>
        <dbReference type="EMBL" id="NER14565.1"/>
    </source>
</evidence>
<dbReference type="PROSITE" id="PS50894">
    <property type="entry name" value="HPT"/>
    <property type="match status" value="1"/>
</dbReference>
<evidence type="ECO:0000256" key="1">
    <source>
        <dbReference type="ARBA" id="ARBA00000085"/>
    </source>
</evidence>
<keyword evidence="4" id="KW-1003">Cell membrane</keyword>
<reference evidence="19 20" key="1">
    <citation type="submission" date="2020-01" db="EMBL/GenBank/DDBJ databases">
        <title>Leptobacterium flavescens.</title>
        <authorList>
            <person name="Wang G."/>
        </authorList>
    </citation>
    <scope>NUCLEOTIDE SEQUENCE [LARGE SCALE GENOMIC DNA]</scope>
    <source>
        <strain evidence="19 20">KCTC 22160</strain>
    </source>
</reference>
<comment type="catalytic activity">
    <reaction evidence="1">
        <text>ATP + protein L-histidine = ADP + protein N-phospho-L-histidine.</text>
        <dbReference type="EC" id="2.7.13.3"/>
    </reaction>
</comment>
<evidence type="ECO:0000259" key="17">
    <source>
        <dbReference type="PROSITE" id="PS50110"/>
    </source>
</evidence>
<dbReference type="PROSITE" id="PS50109">
    <property type="entry name" value="HIS_KIN"/>
    <property type="match status" value="1"/>
</dbReference>
<dbReference type="InterPro" id="IPR004358">
    <property type="entry name" value="Sig_transdc_His_kin-like_C"/>
</dbReference>
<dbReference type="PROSITE" id="PS50110">
    <property type="entry name" value="RESPONSE_REGULATORY"/>
    <property type="match status" value="1"/>
</dbReference>
<dbReference type="InterPro" id="IPR005467">
    <property type="entry name" value="His_kinase_dom"/>
</dbReference>
<evidence type="ECO:0000256" key="15">
    <source>
        <dbReference type="SAM" id="Phobius"/>
    </source>
</evidence>
<dbReference type="InterPro" id="IPR011006">
    <property type="entry name" value="CheY-like_superfamily"/>
</dbReference>
<dbReference type="PRINTS" id="PR00344">
    <property type="entry name" value="BCTRLSENSOR"/>
</dbReference>
<dbReference type="SUPFAM" id="SSF47226">
    <property type="entry name" value="Histidine-containing phosphotransfer domain, HPT domain"/>
    <property type="match status" value="1"/>
</dbReference>
<dbReference type="GO" id="GO:0000155">
    <property type="term" value="F:phosphorelay sensor kinase activity"/>
    <property type="evidence" value="ECO:0007669"/>
    <property type="project" value="InterPro"/>
</dbReference>
<evidence type="ECO:0000256" key="7">
    <source>
        <dbReference type="ARBA" id="ARBA00022679"/>
    </source>
</evidence>
<evidence type="ECO:0000256" key="14">
    <source>
        <dbReference type="PROSITE-ProRule" id="PRU00169"/>
    </source>
</evidence>
<dbReference type="SMART" id="SM00387">
    <property type="entry name" value="HATPase_c"/>
    <property type="match status" value="1"/>
</dbReference>
<keyword evidence="9" id="KW-0418">Kinase</keyword>
<keyword evidence="7" id="KW-0808">Transferase</keyword>
<dbReference type="EMBL" id="JAABOO010000003">
    <property type="protein sequence ID" value="NER14565.1"/>
    <property type="molecule type" value="Genomic_DNA"/>
</dbReference>
<evidence type="ECO:0000256" key="10">
    <source>
        <dbReference type="ARBA" id="ARBA00022840"/>
    </source>
</evidence>
<dbReference type="InterPro" id="IPR008207">
    <property type="entry name" value="Sig_transdc_His_kin_Hpt_dom"/>
</dbReference>
<gene>
    <name evidence="19" type="ORF">GWK08_14010</name>
</gene>
<dbReference type="GO" id="GO:0005886">
    <property type="term" value="C:plasma membrane"/>
    <property type="evidence" value="ECO:0007669"/>
    <property type="project" value="UniProtKB-SubCell"/>
</dbReference>
<dbReference type="Gene3D" id="1.10.287.130">
    <property type="match status" value="1"/>
</dbReference>
<dbReference type="Pfam" id="PF02518">
    <property type="entry name" value="HATPase_c"/>
    <property type="match status" value="1"/>
</dbReference>
<dbReference type="EC" id="2.7.13.3" evidence="3"/>
<evidence type="ECO:0000256" key="12">
    <source>
        <dbReference type="ARBA" id="ARBA00023136"/>
    </source>
</evidence>
<organism evidence="19 20">
    <name type="scientific">Leptobacterium flavescens</name>
    <dbReference type="NCBI Taxonomy" id="472055"/>
    <lineage>
        <taxon>Bacteria</taxon>
        <taxon>Pseudomonadati</taxon>
        <taxon>Bacteroidota</taxon>
        <taxon>Flavobacteriia</taxon>
        <taxon>Flavobacteriales</taxon>
        <taxon>Flavobacteriaceae</taxon>
        <taxon>Leptobacterium</taxon>
    </lineage>
</organism>
<dbReference type="SUPFAM" id="SSF47384">
    <property type="entry name" value="Homodimeric domain of signal transducing histidine kinase"/>
    <property type="match status" value="1"/>
</dbReference>
<feature type="domain" description="Histidine kinase" evidence="16">
    <location>
        <begin position="330"/>
        <end position="552"/>
    </location>
</feature>
<evidence type="ECO:0000256" key="2">
    <source>
        <dbReference type="ARBA" id="ARBA00004429"/>
    </source>
</evidence>
<dbReference type="SUPFAM" id="SSF52172">
    <property type="entry name" value="CheY-like"/>
    <property type="match status" value="1"/>
</dbReference>
<dbReference type="PANTHER" id="PTHR43047">
    <property type="entry name" value="TWO-COMPONENT HISTIDINE PROTEIN KINASE"/>
    <property type="match status" value="1"/>
</dbReference>
<feature type="modified residue" description="Phosphohistidine" evidence="13">
    <location>
        <position position="762"/>
    </location>
</feature>
<dbReference type="FunFam" id="3.30.565.10:FF:000010">
    <property type="entry name" value="Sensor histidine kinase RcsC"/>
    <property type="match status" value="1"/>
</dbReference>
<keyword evidence="11 15" id="KW-1133">Transmembrane helix</keyword>
<dbReference type="CDD" id="cd16922">
    <property type="entry name" value="HATPase_EvgS-ArcB-TorS-like"/>
    <property type="match status" value="1"/>
</dbReference>
<sequence length="815" mass="92780">MKAYPKKTNITLKVFFSYLLLGILVIVAAWFIYKESPAFYTKSNSSGESEKLLKISSLLAHMYENENLAKATLYSATKHNFDMYTESVTSIIDEIDTLKRSIDISYQLQQLDSISILLKRKYENIKELRRIKINNETDISFKVGIEELTKMESSLGKITIDHLVEEPEKLESYQREVIDKLVGILNENLEEDPENAPGKKTVDSIVTASKLLLKDLRAEAQNARVSLQAKEKELVENDFVLSEQLRKIITHIESEIFLNSLQKDIAMETAQKRTNHIITLAGILGFLLIILFSFLILSDFWKSQSYRKQLEEAKNYAESVLNSREQLIRMVSHDLKTPLSSIISYTDLLSDSSISNKQQKYVHQLKNSAGYITKLVEDLLAFSKLESGSLYLQKEVFSLRELIEEVIHSVRPVYQKKAVNFELKLPSGMKNTFFKGDPLRIKQITTNLLSNAFKYTHKGNICLEITKKEQEDGKLLINIIVEDTGIGIPKDKLESVFKEFTRVDEEIQKNYEGSGLGLAISKKLAIAMGGDISVRSEKGKGSVFNLQLPLEKARRKKKKTLPPTEKTESSKGLVAIVIDDNNALRRLIKEILQKWNILVFDFEDASLALKELPSFTYDIVFTDIQMPQMDGYSFVSALKKSPHYKQQPVFAISGALSEELPADKSQLFTGHIKKPFSPGDIKNCLETHFEDVNFSYRTEAVKAISLNGESYNLSDLLQFLQNDHALVKEVLGTFLKNTKQDLSRIKKAFKSKDLNAIRETAHKMKPMYVQIKANDVVFYLNQLENTDEISMSGGVIRKLDDLIGKLIRSLRKEIN</sequence>
<dbReference type="Pfam" id="PF00072">
    <property type="entry name" value="Response_reg"/>
    <property type="match status" value="1"/>
</dbReference>
<feature type="transmembrane region" description="Helical" evidence="15">
    <location>
        <begin position="12"/>
        <end position="33"/>
    </location>
</feature>
<dbReference type="Gene3D" id="3.40.50.2300">
    <property type="match status" value="1"/>
</dbReference>
<dbReference type="RefSeq" id="WP_163607851.1">
    <property type="nucleotide sequence ID" value="NZ_JAABOO010000003.1"/>
</dbReference>
<dbReference type="SUPFAM" id="SSF55874">
    <property type="entry name" value="ATPase domain of HSP90 chaperone/DNA topoisomerase II/histidine kinase"/>
    <property type="match status" value="1"/>
</dbReference>
<accession>A0A6P0UN12</accession>
<feature type="modified residue" description="4-aspartylphosphate" evidence="14">
    <location>
        <position position="623"/>
    </location>
</feature>
<dbReference type="InterPro" id="IPR036097">
    <property type="entry name" value="HisK_dim/P_sf"/>
</dbReference>
<name>A0A6P0UN12_9FLAO</name>
<evidence type="ECO:0000313" key="20">
    <source>
        <dbReference type="Proteomes" id="UP000468581"/>
    </source>
</evidence>
<keyword evidence="20" id="KW-1185">Reference proteome</keyword>
<dbReference type="InterPro" id="IPR003594">
    <property type="entry name" value="HATPase_dom"/>
</dbReference>
<dbReference type="CDD" id="cd00082">
    <property type="entry name" value="HisKA"/>
    <property type="match status" value="1"/>
</dbReference>
<dbReference type="InterPro" id="IPR036890">
    <property type="entry name" value="HATPase_C_sf"/>
</dbReference>
<protein>
    <recommendedName>
        <fullName evidence="3">histidine kinase</fullName>
        <ecNumber evidence="3">2.7.13.3</ecNumber>
    </recommendedName>
</protein>
<dbReference type="InterPro" id="IPR001789">
    <property type="entry name" value="Sig_transdc_resp-reg_receiver"/>
</dbReference>
<keyword evidence="12 15" id="KW-0472">Membrane</keyword>
<dbReference type="SMART" id="SM00448">
    <property type="entry name" value="REC"/>
    <property type="match status" value="1"/>
</dbReference>
<evidence type="ECO:0000256" key="4">
    <source>
        <dbReference type="ARBA" id="ARBA00022475"/>
    </source>
</evidence>
<evidence type="ECO:0000256" key="5">
    <source>
        <dbReference type="ARBA" id="ARBA00022519"/>
    </source>
</evidence>
<keyword evidence="5" id="KW-0997">Cell inner membrane</keyword>
<dbReference type="Pfam" id="PF00512">
    <property type="entry name" value="HisKA"/>
    <property type="match status" value="1"/>
</dbReference>
<evidence type="ECO:0000256" key="11">
    <source>
        <dbReference type="ARBA" id="ARBA00022989"/>
    </source>
</evidence>
<keyword evidence="10" id="KW-0067">ATP-binding</keyword>
<comment type="subcellular location">
    <subcellularLocation>
        <location evidence="2">Cell inner membrane</location>
        <topology evidence="2">Multi-pass membrane protein</topology>
    </subcellularLocation>
</comment>
<dbReference type="PANTHER" id="PTHR43047:SF64">
    <property type="entry name" value="HISTIDINE KINASE CONTAINING CHEY-HOMOLOGOUS RECEIVER DOMAIN AND PAS DOMAIN-RELATED"/>
    <property type="match status" value="1"/>
</dbReference>
<dbReference type="CDD" id="cd17546">
    <property type="entry name" value="REC_hyHK_CKI1_RcsC-like"/>
    <property type="match status" value="1"/>
</dbReference>
<keyword evidence="6 14" id="KW-0597">Phosphoprotein</keyword>
<dbReference type="AlphaFoldDB" id="A0A6P0UN12"/>
<dbReference type="Gene3D" id="1.20.120.160">
    <property type="entry name" value="HPT domain"/>
    <property type="match status" value="1"/>
</dbReference>
<comment type="caution">
    <text evidence="19">The sequence shown here is derived from an EMBL/GenBank/DDBJ whole genome shotgun (WGS) entry which is preliminary data.</text>
</comment>